<comment type="caution">
    <text evidence="3">The sequence shown here is derived from an EMBL/GenBank/DDBJ whole genome shotgun (WGS) entry which is preliminary data.</text>
</comment>
<sequence>KDIDFKDFYAHSLILSACSSYFKTALSNIKKDEKDESPFIFPIQDISTIVFEVILRYLYTTEFDVERLNGANILMLTVAANKMDLEVILDYLLLPSNFVETTLRKLNGGEVLKLMMINELKIQNAINDILSKNDIVEAILAKLNGAQVLEIIEKTEELIIQKAIANILSNKTFINNILHKFNANNILNLMRMPNNTKFRKTIDDLLMSDDFIKIILDKLNIEQFLQFMNTANKLQNEIIVNNLFSNTNFNLIVIKFHGAEILHIVIEANNLQLQNLFSDMSTFIEQNLENLLQNDAVGVLEMVFKYDICKSFREYSIYLICLNPNALFDNPDLIQLNRSILSHILERDDMGKLNEKNICDYLIRWGTAQNEETSRKSKMTWTIQEFEIFEEVIHDFIRLIRWFTIPAKDFNKIRSFLENVLPDNLYQSIVDYHLDPNLSSEEMKAYSQKRFLPCTFLLKPRHFKIFESWIEEVNQKNKSFIHKLFNSNDINEKKKHFKEITLNTRPTHFSNNNLYDFILLYRGNEKDFNAKEFHDSCDNKGSTLTIIKTSDQRIFGGYNDSNTENHFIERIVSRKNFLFSFDSQNDFSTSKLARVKKNSWVSEYHSEYGPCFGCNKNNFDMYINSKHLHISNSNIYPNLKNFISLNSTLLIEDYEVWHVSKKRIHNCAAGE</sequence>
<dbReference type="AlphaFoldDB" id="A0A9N9H7K4"/>
<dbReference type="PROSITE" id="PS50097">
    <property type="entry name" value="BTB"/>
    <property type="match status" value="1"/>
</dbReference>
<dbReference type="SUPFAM" id="SSF54695">
    <property type="entry name" value="POZ domain"/>
    <property type="match status" value="1"/>
</dbReference>
<evidence type="ECO:0000259" key="2">
    <source>
        <dbReference type="PROSITE" id="PS51886"/>
    </source>
</evidence>
<dbReference type="InterPro" id="IPR051481">
    <property type="entry name" value="BTB-POZ/Galectin-3-binding"/>
</dbReference>
<gene>
    <name evidence="3" type="ORF">DERYTH_LOCUS10376</name>
</gene>
<dbReference type="Gene3D" id="3.30.710.10">
    <property type="entry name" value="Potassium Channel Kv1.1, Chain A"/>
    <property type="match status" value="1"/>
</dbReference>
<dbReference type="InterPro" id="IPR011333">
    <property type="entry name" value="SKP1/BTB/POZ_sf"/>
</dbReference>
<evidence type="ECO:0000313" key="4">
    <source>
        <dbReference type="Proteomes" id="UP000789405"/>
    </source>
</evidence>
<reference evidence="3" key="1">
    <citation type="submission" date="2021-06" db="EMBL/GenBank/DDBJ databases">
        <authorList>
            <person name="Kallberg Y."/>
            <person name="Tangrot J."/>
            <person name="Rosling A."/>
        </authorList>
    </citation>
    <scope>NUCLEOTIDE SEQUENCE</scope>
    <source>
        <strain evidence="3">MA453B</strain>
    </source>
</reference>
<dbReference type="PANTHER" id="PTHR24410:SF23">
    <property type="entry name" value="BTB DOMAIN-CONTAINING PROTEIN-RELATED"/>
    <property type="match status" value="1"/>
</dbReference>
<dbReference type="OrthoDB" id="2426707at2759"/>
<evidence type="ECO:0000313" key="3">
    <source>
        <dbReference type="EMBL" id="CAG8654690.1"/>
    </source>
</evidence>
<dbReference type="CDD" id="cd18186">
    <property type="entry name" value="BTB_POZ_ZBTB_KLHL-like"/>
    <property type="match status" value="1"/>
</dbReference>
<dbReference type="EMBL" id="CAJVPY010006006">
    <property type="protein sequence ID" value="CAG8654690.1"/>
    <property type="molecule type" value="Genomic_DNA"/>
</dbReference>
<feature type="non-terminal residue" evidence="3">
    <location>
        <position position="671"/>
    </location>
</feature>
<dbReference type="InterPro" id="IPR006571">
    <property type="entry name" value="TLDc_dom"/>
</dbReference>
<dbReference type="Pfam" id="PF07534">
    <property type="entry name" value="TLD"/>
    <property type="match status" value="1"/>
</dbReference>
<dbReference type="Pfam" id="PF00651">
    <property type="entry name" value="BTB"/>
    <property type="match status" value="1"/>
</dbReference>
<accession>A0A9N9H7K4</accession>
<proteinExistence type="predicted"/>
<keyword evidence="4" id="KW-1185">Reference proteome</keyword>
<protein>
    <submittedName>
        <fullName evidence="3">12965_t:CDS:1</fullName>
    </submittedName>
</protein>
<dbReference type="InterPro" id="IPR000210">
    <property type="entry name" value="BTB/POZ_dom"/>
</dbReference>
<dbReference type="Proteomes" id="UP000789405">
    <property type="component" value="Unassembled WGS sequence"/>
</dbReference>
<dbReference type="SMART" id="SM00584">
    <property type="entry name" value="TLDc"/>
    <property type="match status" value="1"/>
</dbReference>
<dbReference type="PANTHER" id="PTHR24410">
    <property type="entry name" value="HL07962P-RELATED"/>
    <property type="match status" value="1"/>
</dbReference>
<dbReference type="PROSITE" id="PS51886">
    <property type="entry name" value="TLDC"/>
    <property type="match status" value="1"/>
</dbReference>
<name>A0A9N9H7K4_9GLOM</name>
<feature type="domain" description="TLDc" evidence="2">
    <location>
        <begin position="483"/>
        <end position="660"/>
    </location>
</feature>
<organism evidence="3 4">
    <name type="scientific">Dentiscutata erythropus</name>
    <dbReference type="NCBI Taxonomy" id="1348616"/>
    <lineage>
        <taxon>Eukaryota</taxon>
        <taxon>Fungi</taxon>
        <taxon>Fungi incertae sedis</taxon>
        <taxon>Mucoromycota</taxon>
        <taxon>Glomeromycotina</taxon>
        <taxon>Glomeromycetes</taxon>
        <taxon>Diversisporales</taxon>
        <taxon>Gigasporaceae</taxon>
        <taxon>Dentiscutata</taxon>
    </lineage>
</organism>
<feature type="domain" description="BTB" evidence="1">
    <location>
        <begin position="1"/>
        <end position="67"/>
    </location>
</feature>
<evidence type="ECO:0000259" key="1">
    <source>
        <dbReference type="PROSITE" id="PS50097"/>
    </source>
</evidence>